<dbReference type="Pfam" id="PF12833">
    <property type="entry name" value="HTH_18"/>
    <property type="match status" value="1"/>
</dbReference>
<organism evidence="6 7">
    <name type="scientific">Solirubrobacter pauli</name>
    <dbReference type="NCBI Taxonomy" id="166793"/>
    <lineage>
        <taxon>Bacteria</taxon>
        <taxon>Bacillati</taxon>
        <taxon>Actinomycetota</taxon>
        <taxon>Thermoleophilia</taxon>
        <taxon>Solirubrobacterales</taxon>
        <taxon>Solirubrobacteraceae</taxon>
        <taxon>Solirubrobacter</taxon>
    </lineage>
</organism>
<evidence type="ECO:0000313" key="7">
    <source>
        <dbReference type="Proteomes" id="UP000278962"/>
    </source>
</evidence>
<keyword evidence="2" id="KW-0238">DNA-binding</keyword>
<sequence length="137" mass="15687">MQRASTIRLRTSLFQEAAEIVDREYASDLSLDDIARRVASSRRQLQRAYAEIGETTFRDHLTRVRMQKAAEMLSTRALTVREVAHRVGYRQPAQFAKAFRRYQGVAPSDFRAGGRADSPVRAAQTRRFEPRPAYRAA</sequence>
<gene>
    <name evidence="6" type="ORF">C8N24_6654</name>
</gene>
<dbReference type="PROSITE" id="PS01124">
    <property type="entry name" value="HTH_ARAC_FAMILY_2"/>
    <property type="match status" value="1"/>
</dbReference>
<dbReference type="InterPro" id="IPR009057">
    <property type="entry name" value="Homeodomain-like_sf"/>
</dbReference>
<dbReference type="PROSITE" id="PS00041">
    <property type="entry name" value="HTH_ARAC_FAMILY_1"/>
    <property type="match status" value="1"/>
</dbReference>
<dbReference type="OrthoDB" id="241790at2"/>
<evidence type="ECO:0000256" key="1">
    <source>
        <dbReference type="ARBA" id="ARBA00023015"/>
    </source>
</evidence>
<dbReference type="Proteomes" id="UP000278962">
    <property type="component" value="Unassembled WGS sequence"/>
</dbReference>
<dbReference type="PANTHER" id="PTHR43280">
    <property type="entry name" value="ARAC-FAMILY TRANSCRIPTIONAL REGULATOR"/>
    <property type="match status" value="1"/>
</dbReference>
<evidence type="ECO:0000313" key="6">
    <source>
        <dbReference type="EMBL" id="RKQ85020.1"/>
    </source>
</evidence>
<keyword evidence="3" id="KW-0804">Transcription</keyword>
<feature type="region of interest" description="Disordered" evidence="4">
    <location>
        <begin position="109"/>
        <end position="137"/>
    </location>
</feature>
<comment type="caution">
    <text evidence="6">The sequence shown here is derived from an EMBL/GenBank/DDBJ whole genome shotgun (WGS) entry which is preliminary data.</text>
</comment>
<dbReference type="InterPro" id="IPR018062">
    <property type="entry name" value="HTH_AraC-typ_CS"/>
</dbReference>
<dbReference type="SUPFAM" id="SSF46689">
    <property type="entry name" value="Homeodomain-like"/>
    <property type="match status" value="2"/>
</dbReference>
<dbReference type="EMBL" id="RBIL01000003">
    <property type="protein sequence ID" value="RKQ85020.1"/>
    <property type="molecule type" value="Genomic_DNA"/>
</dbReference>
<dbReference type="InterPro" id="IPR018060">
    <property type="entry name" value="HTH_AraC"/>
</dbReference>
<feature type="compositionally biased region" description="Basic and acidic residues" evidence="4">
    <location>
        <begin position="126"/>
        <end position="137"/>
    </location>
</feature>
<reference evidence="6 7" key="1">
    <citation type="submission" date="2018-10" db="EMBL/GenBank/DDBJ databases">
        <title>Genomic Encyclopedia of Archaeal and Bacterial Type Strains, Phase II (KMG-II): from individual species to whole genera.</title>
        <authorList>
            <person name="Goeker M."/>
        </authorList>
    </citation>
    <scope>NUCLEOTIDE SEQUENCE [LARGE SCALE GENOMIC DNA]</scope>
    <source>
        <strain evidence="6 7">DSM 14954</strain>
    </source>
</reference>
<dbReference type="PANTHER" id="PTHR43280:SF2">
    <property type="entry name" value="HTH-TYPE TRANSCRIPTIONAL REGULATOR EXSA"/>
    <property type="match status" value="1"/>
</dbReference>
<keyword evidence="1" id="KW-0805">Transcription regulation</keyword>
<dbReference type="SMART" id="SM00342">
    <property type="entry name" value="HTH_ARAC"/>
    <property type="match status" value="1"/>
</dbReference>
<dbReference type="GO" id="GO:0043565">
    <property type="term" value="F:sequence-specific DNA binding"/>
    <property type="evidence" value="ECO:0007669"/>
    <property type="project" value="InterPro"/>
</dbReference>
<accession>A0A660L159</accession>
<dbReference type="GO" id="GO:0003700">
    <property type="term" value="F:DNA-binding transcription factor activity"/>
    <property type="evidence" value="ECO:0007669"/>
    <property type="project" value="InterPro"/>
</dbReference>
<protein>
    <submittedName>
        <fullName evidence="6">Helix-turn-helix protein</fullName>
    </submittedName>
</protein>
<dbReference type="PRINTS" id="PR00032">
    <property type="entry name" value="HTHARAC"/>
</dbReference>
<name>A0A660L159_9ACTN</name>
<evidence type="ECO:0000256" key="2">
    <source>
        <dbReference type="ARBA" id="ARBA00023125"/>
    </source>
</evidence>
<evidence type="ECO:0000256" key="3">
    <source>
        <dbReference type="ARBA" id="ARBA00023163"/>
    </source>
</evidence>
<dbReference type="InterPro" id="IPR020449">
    <property type="entry name" value="Tscrpt_reg_AraC-type_HTH"/>
</dbReference>
<dbReference type="Gene3D" id="1.10.10.60">
    <property type="entry name" value="Homeodomain-like"/>
    <property type="match status" value="1"/>
</dbReference>
<evidence type="ECO:0000259" key="5">
    <source>
        <dbReference type="PROSITE" id="PS01124"/>
    </source>
</evidence>
<dbReference type="AlphaFoldDB" id="A0A660L159"/>
<evidence type="ECO:0000256" key="4">
    <source>
        <dbReference type="SAM" id="MobiDB-lite"/>
    </source>
</evidence>
<feature type="domain" description="HTH araC/xylS-type" evidence="5">
    <location>
        <begin position="15"/>
        <end position="113"/>
    </location>
</feature>
<keyword evidence="7" id="KW-1185">Reference proteome</keyword>
<proteinExistence type="predicted"/>